<keyword evidence="3 4" id="KW-0647">Proteasome</keyword>
<evidence type="ECO:0000313" key="7">
    <source>
        <dbReference type="EMBL" id="AIF23609.1"/>
    </source>
</evidence>
<evidence type="ECO:0000259" key="6">
    <source>
        <dbReference type="SMART" id="SM00948"/>
    </source>
</evidence>
<dbReference type="NCBIfam" id="NF003075">
    <property type="entry name" value="PRK03996.1"/>
    <property type="match status" value="1"/>
</dbReference>
<name>A0A075I6K3_9ARCH</name>
<dbReference type="GO" id="GO:0006511">
    <property type="term" value="P:ubiquitin-dependent protein catabolic process"/>
    <property type="evidence" value="ECO:0007669"/>
    <property type="project" value="InterPro"/>
</dbReference>
<feature type="domain" description="Proteasome alpha-type subunits" evidence="6">
    <location>
        <begin position="7"/>
        <end position="29"/>
    </location>
</feature>
<sequence length="289" mass="31969">MMASRGYDMTPTMYSPDGRIYQVEYAMETVKRGAIAIGLQAKDGAVIAVEEKSRDLQVEDITQKIFQVDDHIGIAAAGYIPDARILIDNARFFSQSNKLTYDESVEVGAVAKHLADQAHQFTQYSGVRPFGVALIVAGVDRKGAKIFVTDPSGTYVPYTAVAIGGNSDEVTDFLEKNYKKEMLMDDVMSLAISAINLKSDEKGVKHIRMSRIRTDTKLFEKVSQEELAKHAQARDQHAQAKDQHAQAKDQHAQAKDQHAQAKDQHAQAKDQHAQAKDQHEPENPDGSSK</sequence>
<dbReference type="PROSITE" id="PS51475">
    <property type="entry name" value="PROTEASOME_ALPHA_2"/>
    <property type="match status" value="1"/>
</dbReference>
<dbReference type="GO" id="GO:0005737">
    <property type="term" value="C:cytoplasm"/>
    <property type="evidence" value="ECO:0007669"/>
    <property type="project" value="UniProtKB-SubCell"/>
</dbReference>
<evidence type="ECO:0000256" key="3">
    <source>
        <dbReference type="ARBA" id="ARBA00022942"/>
    </source>
</evidence>
<reference evidence="7" key="1">
    <citation type="journal article" date="2014" name="Genome Biol. Evol.">
        <title>Pangenome evidence for extensive interdomain horizontal transfer affecting lineage core and shell genes in uncultured planktonic thaumarchaeota and euryarchaeota.</title>
        <authorList>
            <person name="Deschamps P."/>
            <person name="Zivanovic Y."/>
            <person name="Moreira D."/>
            <person name="Rodriguez-Valera F."/>
            <person name="Lopez-Garcia P."/>
        </authorList>
    </citation>
    <scope>NUCLEOTIDE SEQUENCE</scope>
</reference>
<dbReference type="GO" id="GO:0010498">
    <property type="term" value="P:proteasomal protein catabolic process"/>
    <property type="evidence" value="ECO:0007669"/>
    <property type="project" value="UniProtKB-ARBA"/>
</dbReference>
<keyword evidence="7" id="KW-0378">Hydrolase</keyword>
<dbReference type="InterPro" id="IPR050115">
    <property type="entry name" value="Proteasome_alpha"/>
</dbReference>
<dbReference type="InterPro" id="IPR000426">
    <property type="entry name" value="Proteasome_asu_N"/>
</dbReference>
<accession>A0A075I6K3</accession>
<dbReference type="SUPFAM" id="SSF56235">
    <property type="entry name" value="N-terminal nucleophile aminohydrolases (Ntn hydrolases)"/>
    <property type="match status" value="1"/>
</dbReference>
<dbReference type="CDD" id="cd01911">
    <property type="entry name" value="proteasome_alpha"/>
    <property type="match status" value="1"/>
</dbReference>
<dbReference type="Pfam" id="PF10584">
    <property type="entry name" value="Proteasome_A_N"/>
    <property type="match status" value="1"/>
</dbReference>
<dbReference type="EMBL" id="KF901236">
    <property type="protein sequence ID" value="AIF23609.1"/>
    <property type="molecule type" value="Genomic_DNA"/>
</dbReference>
<gene>
    <name evidence="7" type="primary">prcA</name>
    <name evidence="7" type="synonym">psmA</name>
</gene>
<keyword evidence="2" id="KW-0963">Cytoplasm</keyword>
<dbReference type="SMART" id="SM00948">
    <property type="entry name" value="Proteasome_A_N"/>
    <property type="match status" value="1"/>
</dbReference>
<dbReference type="GO" id="GO:0019773">
    <property type="term" value="C:proteasome core complex, alpha-subunit complex"/>
    <property type="evidence" value="ECO:0007669"/>
    <property type="project" value="UniProtKB-UniRule"/>
</dbReference>
<evidence type="ECO:0000256" key="1">
    <source>
        <dbReference type="ARBA" id="ARBA00004496"/>
    </source>
</evidence>
<dbReference type="Pfam" id="PF00227">
    <property type="entry name" value="Proteasome"/>
    <property type="match status" value="1"/>
</dbReference>
<dbReference type="GO" id="GO:0004175">
    <property type="term" value="F:endopeptidase activity"/>
    <property type="evidence" value="ECO:0007669"/>
    <property type="project" value="UniProtKB-ARBA"/>
</dbReference>
<dbReference type="PANTHER" id="PTHR11599">
    <property type="entry name" value="PROTEASOME SUBUNIT ALPHA/BETA"/>
    <property type="match status" value="1"/>
</dbReference>
<dbReference type="EC" id="3.4.25.1" evidence="7"/>
<evidence type="ECO:0000256" key="4">
    <source>
        <dbReference type="PROSITE-ProRule" id="PRU00808"/>
    </source>
</evidence>
<dbReference type="FunFam" id="3.60.20.10:FF:000004">
    <property type="entry name" value="Proteasome subunit alpha type-4"/>
    <property type="match status" value="1"/>
</dbReference>
<comment type="similarity">
    <text evidence="4">Belongs to the peptidase T1A family.</text>
</comment>
<protein>
    <submittedName>
        <fullName evidence="7">Proteasome endopeptidase complex subunit (PsmA, prcA)</fullName>
        <ecNumber evidence="7">3.4.25.1</ecNumber>
    </submittedName>
</protein>
<dbReference type="InterPro" id="IPR023332">
    <property type="entry name" value="Proteasome_alpha-type"/>
</dbReference>
<proteinExistence type="inferred from homology"/>
<dbReference type="Gene3D" id="3.60.20.10">
    <property type="entry name" value="Glutamine Phosphoribosylpyrophosphate, subunit 1, domain 1"/>
    <property type="match status" value="1"/>
</dbReference>
<evidence type="ECO:0000256" key="2">
    <source>
        <dbReference type="ARBA" id="ARBA00022490"/>
    </source>
</evidence>
<dbReference type="InterPro" id="IPR001353">
    <property type="entry name" value="Proteasome_sua/b"/>
</dbReference>
<comment type="subcellular location">
    <subcellularLocation>
        <location evidence="1">Cytoplasm</location>
    </subcellularLocation>
</comment>
<dbReference type="InterPro" id="IPR029055">
    <property type="entry name" value="Ntn_hydrolases_N"/>
</dbReference>
<feature type="region of interest" description="Disordered" evidence="5">
    <location>
        <begin position="226"/>
        <end position="289"/>
    </location>
</feature>
<evidence type="ECO:0000256" key="5">
    <source>
        <dbReference type="SAM" id="MobiDB-lite"/>
    </source>
</evidence>
<dbReference type="AlphaFoldDB" id="A0A075I6K3"/>
<organism evidence="7">
    <name type="scientific">uncultured marine thaumarchaeote SAT1000_17_H05</name>
    <dbReference type="NCBI Taxonomy" id="1456390"/>
    <lineage>
        <taxon>Archaea</taxon>
        <taxon>Nitrososphaerota</taxon>
        <taxon>environmental samples</taxon>
    </lineage>
</organism>